<feature type="region of interest" description="Disordered" evidence="1">
    <location>
        <begin position="284"/>
        <end position="489"/>
    </location>
</feature>
<feature type="compositionally biased region" description="Pro residues" evidence="1">
    <location>
        <begin position="307"/>
        <end position="320"/>
    </location>
</feature>
<feature type="compositionally biased region" description="Gly residues" evidence="1">
    <location>
        <begin position="126"/>
        <end position="136"/>
    </location>
</feature>
<name>A0A7J7RVX6_PIPKU</name>
<keyword evidence="3" id="KW-1185">Reference proteome</keyword>
<feature type="compositionally biased region" description="Low complexity" evidence="1">
    <location>
        <begin position="396"/>
        <end position="415"/>
    </location>
</feature>
<evidence type="ECO:0000256" key="1">
    <source>
        <dbReference type="SAM" id="MobiDB-lite"/>
    </source>
</evidence>
<reference evidence="2 3" key="1">
    <citation type="journal article" date="2020" name="Nature">
        <title>Six reference-quality genomes reveal evolution of bat adaptations.</title>
        <authorList>
            <person name="Jebb D."/>
            <person name="Huang Z."/>
            <person name="Pippel M."/>
            <person name="Hughes G.M."/>
            <person name="Lavrichenko K."/>
            <person name="Devanna P."/>
            <person name="Winkler S."/>
            <person name="Jermiin L.S."/>
            <person name="Skirmuntt E.C."/>
            <person name="Katzourakis A."/>
            <person name="Burkitt-Gray L."/>
            <person name="Ray D.A."/>
            <person name="Sullivan K.A.M."/>
            <person name="Roscito J.G."/>
            <person name="Kirilenko B.M."/>
            <person name="Davalos L.M."/>
            <person name="Corthals A.P."/>
            <person name="Power M.L."/>
            <person name="Jones G."/>
            <person name="Ransome R.D."/>
            <person name="Dechmann D.K.N."/>
            <person name="Locatelli A.G."/>
            <person name="Puechmaille S.J."/>
            <person name="Fedrigo O."/>
            <person name="Jarvis E.D."/>
            <person name="Hiller M."/>
            <person name="Vernes S.C."/>
            <person name="Myers E.W."/>
            <person name="Teeling E.C."/>
        </authorList>
    </citation>
    <scope>NUCLEOTIDE SEQUENCE [LARGE SCALE GENOMIC DNA]</scope>
    <source>
        <strain evidence="2">MPipKuh1</strain>
        <tissue evidence="2">Flight muscle</tissue>
    </source>
</reference>
<dbReference type="EMBL" id="JACAGB010000057">
    <property type="protein sequence ID" value="KAF6280309.1"/>
    <property type="molecule type" value="Genomic_DNA"/>
</dbReference>
<gene>
    <name evidence="2" type="ORF">mPipKuh1_010229</name>
</gene>
<comment type="caution">
    <text evidence="2">The sequence shown here is derived from an EMBL/GenBank/DDBJ whole genome shotgun (WGS) entry which is preliminary data.</text>
</comment>
<protein>
    <submittedName>
        <fullName evidence="2">Uncharacterized protein</fullName>
    </submittedName>
</protein>
<sequence length="577" mass="59068">MVSHRGGGHGHCAGLSLGPAFSVRPRWPAERPGFLAPAGPCPLWGGGERGRQGALRPSAARTEARGPQGGQIKVQIWVGEQIKETPRGDGGSASPSTTCRAPSPPEGAEGTPPLTPRRTHVWSLLGRGGGGGGGRARGQVAGLKPQRRSPFGHRTPAGTAVEGLSSAPAPSHPGSCPPSSLHPFRKLPDLSGGQAQVGGGDGGQEAPRSLGRSPPPRPRLPHLGAPCGSALWVLSHRGWGAGEVEPHSSSTPLRGPVLAALPVPSDPRLLPGRPATCRARPVLTAPPAPAASAWGSPTVRSEHSTAPPRPSPAPASPSRPPAAGRPKGLASAPLWLPSGGRLPRRGLCRGPAPNHGGRGRDTPSSLAVRSLGLKGPRSCTEEPSSDPKAHTESCHGGAPAPGRRPRPTGQPAPGWSRGGGPGARGRGAVGRSPGPARSPFSCPGTARPITAGHPPTRTRTRTRTGTGRLARCRRKETAGVRPQGGGGRVPGFALAGGQGGVGLGRAPGPRARSVQKGEKLHVETELEHPGLLAHSPGAVSFMDLKYKRDRNHIVFRQRRSWVSGSITLVVLVTHASS</sequence>
<organism evidence="2 3">
    <name type="scientific">Pipistrellus kuhlii</name>
    <name type="common">Kuhl's pipistrelle</name>
    <dbReference type="NCBI Taxonomy" id="59472"/>
    <lineage>
        <taxon>Eukaryota</taxon>
        <taxon>Metazoa</taxon>
        <taxon>Chordata</taxon>
        <taxon>Craniata</taxon>
        <taxon>Vertebrata</taxon>
        <taxon>Euteleostomi</taxon>
        <taxon>Mammalia</taxon>
        <taxon>Eutheria</taxon>
        <taxon>Laurasiatheria</taxon>
        <taxon>Chiroptera</taxon>
        <taxon>Yangochiroptera</taxon>
        <taxon>Vespertilionidae</taxon>
        <taxon>Pipistrellus</taxon>
    </lineage>
</organism>
<dbReference type="Proteomes" id="UP000558488">
    <property type="component" value="Unassembled WGS sequence"/>
</dbReference>
<feature type="compositionally biased region" description="Gly residues" evidence="1">
    <location>
        <begin position="416"/>
        <end position="428"/>
    </location>
</feature>
<evidence type="ECO:0000313" key="2">
    <source>
        <dbReference type="EMBL" id="KAF6280309.1"/>
    </source>
</evidence>
<proteinExistence type="predicted"/>
<feature type="region of interest" description="Disordered" evidence="1">
    <location>
        <begin position="45"/>
        <end position="224"/>
    </location>
</feature>
<dbReference type="AlphaFoldDB" id="A0A7J7RVX6"/>
<evidence type="ECO:0000313" key="3">
    <source>
        <dbReference type="Proteomes" id="UP000558488"/>
    </source>
</evidence>
<accession>A0A7J7RVX6</accession>